<sequence>MKAYEQLSQENQERENLQKLELYQMMDDELREIGLSFEMLAKTQIDFSRVSPPPQVQQENSRARMSEDPINFKETDKYFSINRYARNRYGSNPTEEEKMKMYLLYYFDVNDSDKTAGNVGPKLRTDYYCPEYMGENDDSVYNAFIKTTYGGKLLNSTRRTAELVKSGSGLEKVSLSKLIKNLKSFKTWVATAKGLLKAGRFTKDYYKYMNDGVLRKVKTVDDFMYYWDEAAKKIPRKEVEKNTRKAMRTVVESAVFSLCLGGPIGIVPIVATYTVTNLALIHLSLYDRAAINALAYTRSTRITLRQYASWW</sequence>
<accession>A0A2A5RZ47</accession>
<keyword evidence="2" id="KW-1185">Reference proteome</keyword>
<reference evidence="1 2" key="1">
    <citation type="submission" date="2014-12" db="EMBL/GenBank/DDBJ databases">
        <title>Draft genome sequences of 10 type strains of Lactococcus.</title>
        <authorList>
            <person name="Sun Z."/>
            <person name="Zhong Z."/>
            <person name="Liu W."/>
            <person name="Zhang W."/>
            <person name="Zhang H."/>
        </authorList>
    </citation>
    <scope>NUCLEOTIDE SEQUENCE [LARGE SCALE GENOMIC DNA]</scope>
    <source>
        <strain evidence="1 2">DSM 20686</strain>
    </source>
</reference>
<comment type="caution">
    <text evidence="1">The sequence shown here is derived from an EMBL/GenBank/DDBJ whole genome shotgun (WGS) entry which is preliminary data.</text>
</comment>
<gene>
    <name evidence="1" type="ORF">RU87_GL001683</name>
</gene>
<evidence type="ECO:0000313" key="2">
    <source>
        <dbReference type="Proteomes" id="UP000242246"/>
    </source>
</evidence>
<evidence type="ECO:0000313" key="1">
    <source>
        <dbReference type="EMBL" id="PCS06474.1"/>
    </source>
</evidence>
<dbReference type="STRING" id="1348632.GCA_001591745_01185"/>
<name>A0A2A5RZ47_9LACT</name>
<protein>
    <submittedName>
        <fullName evidence="1">Uncharacterized protein</fullName>
    </submittedName>
</protein>
<proteinExistence type="predicted"/>
<dbReference type="EMBL" id="JXJX01000008">
    <property type="protein sequence ID" value="PCS06474.1"/>
    <property type="molecule type" value="Genomic_DNA"/>
</dbReference>
<dbReference type="AlphaFoldDB" id="A0A2A5RZ47"/>
<organism evidence="1 2">
    <name type="scientific">Pseudolactococcus plantarum</name>
    <dbReference type="NCBI Taxonomy" id="1365"/>
    <lineage>
        <taxon>Bacteria</taxon>
        <taxon>Bacillati</taxon>
        <taxon>Bacillota</taxon>
        <taxon>Bacilli</taxon>
        <taxon>Lactobacillales</taxon>
        <taxon>Streptococcaceae</taxon>
        <taxon>Pseudolactococcus</taxon>
    </lineage>
</organism>
<dbReference type="Proteomes" id="UP000242246">
    <property type="component" value="Unassembled WGS sequence"/>
</dbReference>